<reference evidence="1 2" key="1">
    <citation type="submission" date="2017-07" db="EMBL/GenBank/DDBJ databases">
        <title>In vitro design and evaluation of phage cocktails against multidrug-resistant Aeromonas salmonicida.</title>
        <authorList>
            <person name="Chen L."/>
            <person name="Yuan S."/>
            <person name="Ma Y."/>
        </authorList>
    </citation>
    <scope>NUCLEOTIDE SEQUENCE [LARGE SCALE GENOMIC DNA]</scope>
</reference>
<dbReference type="Proteomes" id="UP000230211">
    <property type="component" value="Segment"/>
</dbReference>
<evidence type="ECO:0000313" key="1">
    <source>
        <dbReference type="EMBL" id="ATI17611.1"/>
    </source>
</evidence>
<organism evidence="1 2">
    <name type="scientific">Aeromonas phage AS-szw</name>
    <dbReference type="NCBI Taxonomy" id="2026114"/>
    <lineage>
        <taxon>Viruses</taxon>
        <taxon>Duplodnaviria</taxon>
        <taxon>Heunggongvirae</taxon>
        <taxon>Uroviricota</taxon>
        <taxon>Caudoviricetes</taxon>
        <taxon>Pantevenvirales</taxon>
        <taxon>Straboviridae</taxon>
        <taxon>Emmerichvirinae</taxon>
        <taxon>Ceceduovirus</taxon>
        <taxon>Ceceduovirus aszj</taxon>
    </lineage>
</organism>
<evidence type="ECO:0000313" key="2">
    <source>
        <dbReference type="Proteomes" id="UP000230211"/>
    </source>
</evidence>
<name>A0A291LE50_9CAUD</name>
<protein>
    <submittedName>
        <fullName evidence="1">Uncharacterized protein</fullName>
    </submittedName>
</protein>
<proteinExistence type="predicted"/>
<accession>A0A291LE50</accession>
<dbReference type="EMBL" id="MF498773">
    <property type="protein sequence ID" value="ATI17611.1"/>
    <property type="molecule type" value="Genomic_DNA"/>
</dbReference>
<sequence>MDTKTTYEQWVEQNQEYLIRYIKENISLWVGVEQRDNCSSISTKVSVELYDRSEHDPLISDSADDYFNKD</sequence>